<evidence type="ECO:0000256" key="1">
    <source>
        <dbReference type="SAM" id="MobiDB-lite"/>
    </source>
</evidence>
<organism evidence="2 3">
    <name type="scientific">Natronomonas pharaonis (strain ATCC 35678 / DSM 2160 / CIP 103997 / JCM 8858 / NBRC 14720 / NCIMB 2260 / Gabara)</name>
    <name type="common">Halobacterium pharaonis</name>
    <dbReference type="NCBI Taxonomy" id="348780"/>
    <lineage>
        <taxon>Archaea</taxon>
        <taxon>Methanobacteriati</taxon>
        <taxon>Methanobacteriota</taxon>
        <taxon>Stenosarchaea group</taxon>
        <taxon>Halobacteria</taxon>
        <taxon>Halobacteriales</taxon>
        <taxon>Natronomonadaceae</taxon>
        <taxon>Natronomonas</taxon>
    </lineage>
</organism>
<dbReference type="STRING" id="348780.NP_2706A"/>
<feature type="compositionally biased region" description="Low complexity" evidence="1">
    <location>
        <begin position="1"/>
        <end position="14"/>
    </location>
</feature>
<dbReference type="EMBL" id="CR936257">
    <property type="protein sequence ID" value="CAI49444.1"/>
    <property type="molecule type" value="Genomic_DNA"/>
</dbReference>
<reference evidence="2 3" key="1">
    <citation type="journal article" date="2005" name="Genome Res.">
        <title>Living with two extremes: conclusions from the genome sequence of Natronomonas pharaonis.</title>
        <authorList>
            <person name="Falb M."/>
            <person name="Pfeiffer F."/>
            <person name="Palm P."/>
            <person name="Rodewald K."/>
            <person name="Hickmann V."/>
            <person name="Tittor J."/>
            <person name="Oesterhelt D."/>
        </authorList>
    </citation>
    <scope>NUCLEOTIDE SEQUENCE [LARGE SCALE GENOMIC DNA]</scope>
    <source>
        <strain evidence="3">ATCC 35678 / DSM 2160 / CIP 103997 / JCM 8858 / NBRC 14720 / NCIMB 2260 / Gabara</strain>
    </source>
</reference>
<dbReference type="EnsemblBacteria" id="CAI49444">
    <property type="protein sequence ID" value="CAI49444"/>
    <property type="gene ID" value="NP_2706A"/>
</dbReference>
<dbReference type="HOGENOM" id="CLU_2420135_0_0_2"/>
<evidence type="ECO:0000313" key="3">
    <source>
        <dbReference type="Proteomes" id="UP000002698"/>
    </source>
</evidence>
<feature type="compositionally biased region" description="Basic and acidic residues" evidence="1">
    <location>
        <begin position="56"/>
        <end position="74"/>
    </location>
</feature>
<dbReference type="Proteomes" id="UP000002698">
    <property type="component" value="Chromosome"/>
</dbReference>
<feature type="region of interest" description="Disordered" evidence="1">
    <location>
        <begin position="1"/>
        <end position="91"/>
    </location>
</feature>
<dbReference type="AlphaFoldDB" id="A0A1U7EWG9"/>
<keyword evidence="3" id="KW-1185">Reference proteome</keyword>
<protein>
    <submittedName>
        <fullName evidence="2">Uncharacterized protein</fullName>
    </submittedName>
</protein>
<dbReference type="eggNOG" id="arCOG07597">
    <property type="taxonomic scope" value="Archaea"/>
</dbReference>
<dbReference type="GeneID" id="3701532"/>
<dbReference type="RefSeq" id="WP_011323069.1">
    <property type="nucleotide sequence ID" value="NC_007426.1"/>
</dbReference>
<sequence>MSIPYASPIAPIADSPDDPRPMTDGGDTKSYRPPSDAPLVPIADEPATPTTQPRADGGDRSKRFARPPETDHASGYDTGQETILPLVADMR</sequence>
<proteinExistence type="predicted"/>
<name>A0A1U7EWG9_NATPD</name>
<gene>
    <name evidence="2" type="ordered locus">NP_2706A</name>
</gene>
<evidence type="ECO:0000313" key="2">
    <source>
        <dbReference type="EMBL" id="CAI49444.1"/>
    </source>
</evidence>
<feature type="compositionally biased region" description="Basic and acidic residues" evidence="1">
    <location>
        <begin position="17"/>
        <end position="30"/>
    </location>
</feature>
<dbReference type="KEGG" id="nph:NP_2706A"/>
<accession>A0A1U7EWG9</accession>